<evidence type="ECO:0000256" key="4">
    <source>
        <dbReference type="ARBA" id="ARBA00022723"/>
    </source>
</evidence>
<dbReference type="SUPFAM" id="SSF48264">
    <property type="entry name" value="Cytochrome P450"/>
    <property type="match status" value="1"/>
</dbReference>
<keyword evidence="11" id="KW-1185">Reference proteome</keyword>
<protein>
    <recommendedName>
        <fullName evidence="12">Cytochrome P450</fullName>
    </recommendedName>
</protein>
<reference evidence="10" key="1">
    <citation type="submission" date="2022-01" db="EMBL/GenBank/DDBJ databases">
        <authorList>
            <person name="King R."/>
        </authorList>
    </citation>
    <scope>NUCLEOTIDE SEQUENCE</scope>
</reference>
<dbReference type="InterPro" id="IPR002401">
    <property type="entry name" value="Cyt_P450_E_grp-I"/>
</dbReference>
<keyword evidence="4 8" id="KW-0479">Metal-binding</keyword>
<dbReference type="GO" id="GO:0020037">
    <property type="term" value="F:heme binding"/>
    <property type="evidence" value="ECO:0007669"/>
    <property type="project" value="InterPro"/>
</dbReference>
<dbReference type="Pfam" id="PF00067">
    <property type="entry name" value="p450"/>
    <property type="match status" value="1"/>
</dbReference>
<dbReference type="GO" id="GO:0004497">
    <property type="term" value="F:monooxygenase activity"/>
    <property type="evidence" value="ECO:0007669"/>
    <property type="project" value="UniProtKB-KW"/>
</dbReference>
<evidence type="ECO:0000256" key="2">
    <source>
        <dbReference type="ARBA" id="ARBA00010617"/>
    </source>
</evidence>
<comment type="cofactor">
    <cofactor evidence="1 8">
        <name>heme</name>
        <dbReference type="ChEBI" id="CHEBI:30413"/>
    </cofactor>
</comment>
<evidence type="ECO:0000256" key="9">
    <source>
        <dbReference type="RuleBase" id="RU000461"/>
    </source>
</evidence>
<dbReference type="PRINTS" id="PR00385">
    <property type="entry name" value="P450"/>
</dbReference>
<gene>
    <name evidence="10" type="ORF">PHYEVI_LOCUS704</name>
</gene>
<evidence type="ECO:0000256" key="3">
    <source>
        <dbReference type="ARBA" id="ARBA00022617"/>
    </source>
</evidence>
<keyword evidence="7 9" id="KW-0503">Monooxygenase</keyword>
<dbReference type="Proteomes" id="UP001153712">
    <property type="component" value="Chromosome 1"/>
</dbReference>
<dbReference type="EMBL" id="OU900094">
    <property type="protein sequence ID" value="CAG9854240.1"/>
    <property type="molecule type" value="Genomic_DNA"/>
</dbReference>
<evidence type="ECO:0000256" key="5">
    <source>
        <dbReference type="ARBA" id="ARBA00023002"/>
    </source>
</evidence>
<accession>A0A9N9TI42</accession>
<dbReference type="CDD" id="cd20628">
    <property type="entry name" value="CYP4"/>
    <property type="match status" value="1"/>
</dbReference>
<keyword evidence="5 9" id="KW-0560">Oxidoreductase</keyword>
<organism evidence="10 11">
    <name type="scientific">Phyllotreta striolata</name>
    <name type="common">Striped flea beetle</name>
    <name type="synonym">Crioceris striolata</name>
    <dbReference type="NCBI Taxonomy" id="444603"/>
    <lineage>
        <taxon>Eukaryota</taxon>
        <taxon>Metazoa</taxon>
        <taxon>Ecdysozoa</taxon>
        <taxon>Arthropoda</taxon>
        <taxon>Hexapoda</taxon>
        <taxon>Insecta</taxon>
        <taxon>Pterygota</taxon>
        <taxon>Neoptera</taxon>
        <taxon>Endopterygota</taxon>
        <taxon>Coleoptera</taxon>
        <taxon>Polyphaga</taxon>
        <taxon>Cucujiformia</taxon>
        <taxon>Chrysomeloidea</taxon>
        <taxon>Chrysomelidae</taxon>
        <taxon>Galerucinae</taxon>
        <taxon>Alticini</taxon>
        <taxon>Phyllotreta</taxon>
    </lineage>
</organism>
<feature type="binding site" description="axial binding residue" evidence="8">
    <location>
        <position position="440"/>
    </location>
    <ligand>
        <name>heme</name>
        <dbReference type="ChEBI" id="CHEBI:30413"/>
    </ligand>
    <ligandPart>
        <name>Fe</name>
        <dbReference type="ChEBI" id="CHEBI:18248"/>
    </ligandPart>
</feature>
<evidence type="ECO:0000256" key="8">
    <source>
        <dbReference type="PIRSR" id="PIRSR602401-1"/>
    </source>
</evidence>
<dbReference type="PANTHER" id="PTHR24291:SF187">
    <property type="entry name" value="CYTOCHROME P450 4AE1-RELATED"/>
    <property type="match status" value="1"/>
</dbReference>
<evidence type="ECO:0000256" key="7">
    <source>
        <dbReference type="ARBA" id="ARBA00023033"/>
    </source>
</evidence>
<name>A0A9N9TI42_PHYSR</name>
<comment type="similarity">
    <text evidence="2 9">Belongs to the cytochrome P450 family.</text>
</comment>
<sequence length="495" mass="57087">MSFVIAIIFTLILCYFGYVSYKNYQFKQILSWMPTVAGWPVVGNALEFGDTDRLLSDVTRLIPKKEKFVFLTFLDVPNIFTTNEDFVEFVLSGHNILSKSSDYRFIKKWLGTGLLTSDGAKWKPRRRITTPAFHFSILEDFVDVFEANGKILVNKLKNFVDQSSVDIYPFITLYALDVICETAMGVQFHAQDNESSEYVKNVKLMCKIGIVRSTSVVKNFDLLYPLTLDYWREKNALRQLHGVTNSVIVERKKKMKGNVVPSVDEFGRKKRMAFLDILLNSTVNGSPLSQEDIREEVDTFMFEGHDTTASAMTFCMYFIANHPDVQKRIMEEQRDIFGDEILRDSKISDLQQMKYLECVIKESLRLCPSVPMYGRHTIQDMIYKGNIVPKGINIVIYAYGMLHDPDYFPDPEKFDPSRFETVDGKWPFRYLPFSAGPRNCIGQKFAMLEMKSTISQLMRNFEVFPATPEHKLILVPEAVLKSANGVRIRLTPRKY</sequence>
<evidence type="ECO:0000256" key="1">
    <source>
        <dbReference type="ARBA" id="ARBA00001971"/>
    </source>
</evidence>
<dbReference type="PANTHER" id="PTHR24291">
    <property type="entry name" value="CYTOCHROME P450 FAMILY 4"/>
    <property type="match status" value="1"/>
</dbReference>
<dbReference type="InterPro" id="IPR017972">
    <property type="entry name" value="Cyt_P450_CS"/>
</dbReference>
<dbReference type="GO" id="GO:0005506">
    <property type="term" value="F:iron ion binding"/>
    <property type="evidence" value="ECO:0007669"/>
    <property type="project" value="InterPro"/>
</dbReference>
<dbReference type="AlphaFoldDB" id="A0A9N9TI42"/>
<dbReference type="Gene3D" id="1.10.630.10">
    <property type="entry name" value="Cytochrome P450"/>
    <property type="match status" value="1"/>
</dbReference>
<keyword evidence="3 8" id="KW-0349">Heme</keyword>
<evidence type="ECO:0000313" key="11">
    <source>
        <dbReference type="Proteomes" id="UP001153712"/>
    </source>
</evidence>
<evidence type="ECO:0008006" key="12">
    <source>
        <dbReference type="Google" id="ProtNLM"/>
    </source>
</evidence>
<dbReference type="GO" id="GO:0016705">
    <property type="term" value="F:oxidoreductase activity, acting on paired donors, with incorporation or reduction of molecular oxygen"/>
    <property type="evidence" value="ECO:0007669"/>
    <property type="project" value="InterPro"/>
</dbReference>
<dbReference type="InterPro" id="IPR001128">
    <property type="entry name" value="Cyt_P450"/>
</dbReference>
<dbReference type="PRINTS" id="PR00463">
    <property type="entry name" value="EP450I"/>
</dbReference>
<proteinExistence type="inferred from homology"/>
<evidence type="ECO:0000256" key="6">
    <source>
        <dbReference type="ARBA" id="ARBA00023004"/>
    </source>
</evidence>
<dbReference type="InterPro" id="IPR050196">
    <property type="entry name" value="Cytochrome_P450_Monoox"/>
</dbReference>
<dbReference type="OrthoDB" id="1470350at2759"/>
<evidence type="ECO:0000313" key="10">
    <source>
        <dbReference type="EMBL" id="CAG9854240.1"/>
    </source>
</evidence>
<keyword evidence="6 8" id="KW-0408">Iron</keyword>
<dbReference type="PROSITE" id="PS00086">
    <property type="entry name" value="CYTOCHROME_P450"/>
    <property type="match status" value="1"/>
</dbReference>
<dbReference type="InterPro" id="IPR036396">
    <property type="entry name" value="Cyt_P450_sf"/>
</dbReference>